<gene>
    <name evidence="1" type="primary">Necator_chrX.g23235</name>
    <name evidence="1" type="ORF">RB195_023072</name>
</gene>
<reference evidence="1 2" key="1">
    <citation type="submission" date="2023-08" db="EMBL/GenBank/DDBJ databases">
        <title>A Necator americanus chromosomal reference genome.</title>
        <authorList>
            <person name="Ilik V."/>
            <person name="Petrzelkova K.J."/>
            <person name="Pardy F."/>
            <person name="Fuh T."/>
            <person name="Niatou-Singa F.S."/>
            <person name="Gouil Q."/>
            <person name="Baker L."/>
            <person name="Ritchie M.E."/>
            <person name="Jex A.R."/>
            <person name="Gazzola D."/>
            <person name="Li H."/>
            <person name="Toshio Fujiwara R."/>
            <person name="Zhan B."/>
            <person name="Aroian R.V."/>
            <person name="Pafco B."/>
            <person name="Schwarz E.M."/>
        </authorList>
    </citation>
    <scope>NUCLEOTIDE SEQUENCE [LARGE SCALE GENOMIC DNA]</scope>
    <source>
        <strain evidence="1 2">Aroian</strain>
        <tissue evidence="1">Whole animal</tissue>
    </source>
</reference>
<organism evidence="1 2">
    <name type="scientific">Necator americanus</name>
    <name type="common">Human hookworm</name>
    <dbReference type="NCBI Taxonomy" id="51031"/>
    <lineage>
        <taxon>Eukaryota</taxon>
        <taxon>Metazoa</taxon>
        <taxon>Ecdysozoa</taxon>
        <taxon>Nematoda</taxon>
        <taxon>Chromadorea</taxon>
        <taxon>Rhabditida</taxon>
        <taxon>Rhabditina</taxon>
        <taxon>Rhabditomorpha</taxon>
        <taxon>Strongyloidea</taxon>
        <taxon>Ancylostomatidae</taxon>
        <taxon>Bunostominae</taxon>
        <taxon>Necator</taxon>
    </lineage>
</organism>
<dbReference type="EMBL" id="JAVFWL010000006">
    <property type="protein sequence ID" value="KAK6762218.1"/>
    <property type="molecule type" value="Genomic_DNA"/>
</dbReference>
<dbReference type="Proteomes" id="UP001303046">
    <property type="component" value="Unassembled WGS sequence"/>
</dbReference>
<name>A0ABR1EHZ2_NECAM</name>
<keyword evidence="2" id="KW-1185">Reference proteome</keyword>
<comment type="caution">
    <text evidence="1">The sequence shown here is derived from an EMBL/GenBank/DDBJ whole genome shotgun (WGS) entry which is preliminary data.</text>
</comment>
<evidence type="ECO:0000313" key="2">
    <source>
        <dbReference type="Proteomes" id="UP001303046"/>
    </source>
</evidence>
<protein>
    <submittedName>
        <fullName evidence="1">Uncharacterized protein</fullName>
    </submittedName>
</protein>
<proteinExistence type="predicted"/>
<accession>A0ABR1EHZ2</accession>
<sequence length="196" mass="21836">MCGAFGSNLKALLLSNNSLVVFEIRSKFVVRGFEARSAQARNPLRTMKNAYCEDGEAQLEGSQIVESSSYLYLGRSMNMENELKEKSNKRMRAAWEALAPVREATDQLTDQDLCTHLFDSTVIPRALLRSGDVAAVSATSRKLFTTHRAIERCLLKFNRRTQDLAGLLSSDLKGMSRLRDPAEYISKANIDGPVTL</sequence>
<evidence type="ECO:0000313" key="1">
    <source>
        <dbReference type="EMBL" id="KAK6762218.1"/>
    </source>
</evidence>